<dbReference type="SUPFAM" id="SSF56037">
    <property type="entry name" value="PheT/TilS domain"/>
    <property type="match status" value="1"/>
</dbReference>
<proteinExistence type="inferred from homology"/>
<evidence type="ECO:0000256" key="13">
    <source>
        <dbReference type="ARBA" id="ARBA00023146"/>
    </source>
</evidence>
<dbReference type="InterPro" id="IPR045060">
    <property type="entry name" value="Phe-tRNA-ligase_IIc_bsu"/>
</dbReference>
<dbReference type="PROSITE" id="PS51447">
    <property type="entry name" value="FDX_ACB"/>
    <property type="match status" value="1"/>
</dbReference>
<accession>A0A133XT74</accession>
<dbReference type="FunFam" id="3.30.930.10:FF:000022">
    <property type="entry name" value="Phenylalanine--tRNA ligase beta subunit"/>
    <property type="match status" value="1"/>
</dbReference>
<comment type="catalytic activity">
    <reaction evidence="14 15">
        <text>tRNA(Phe) + L-phenylalanine + ATP = L-phenylalanyl-tRNA(Phe) + AMP + diphosphate + H(+)</text>
        <dbReference type="Rhea" id="RHEA:19413"/>
        <dbReference type="Rhea" id="RHEA-COMP:9668"/>
        <dbReference type="Rhea" id="RHEA-COMP:9699"/>
        <dbReference type="ChEBI" id="CHEBI:15378"/>
        <dbReference type="ChEBI" id="CHEBI:30616"/>
        <dbReference type="ChEBI" id="CHEBI:33019"/>
        <dbReference type="ChEBI" id="CHEBI:58095"/>
        <dbReference type="ChEBI" id="CHEBI:78442"/>
        <dbReference type="ChEBI" id="CHEBI:78531"/>
        <dbReference type="ChEBI" id="CHEBI:456215"/>
        <dbReference type="EC" id="6.1.1.20"/>
    </reaction>
</comment>
<dbReference type="FunFam" id="2.40.50.140:FF:000045">
    <property type="entry name" value="Phenylalanine--tRNA ligase beta subunit"/>
    <property type="match status" value="1"/>
</dbReference>
<keyword evidence="7 15" id="KW-0479">Metal-binding</keyword>
<dbReference type="GO" id="GO:0000287">
    <property type="term" value="F:magnesium ion binding"/>
    <property type="evidence" value="ECO:0007669"/>
    <property type="project" value="UniProtKB-UniRule"/>
</dbReference>
<evidence type="ECO:0000256" key="16">
    <source>
        <dbReference type="PROSITE-ProRule" id="PRU00209"/>
    </source>
</evidence>
<dbReference type="NCBIfam" id="NF045760">
    <property type="entry name" value="YtpR"/>
    <property type="match status" value="1"/>
</dbReference>
<dbReference type="SMART" id="SM00896">
    <property type="entry name" value="FDX-ACB"/>
    <property type="match status" value="1"/>
</dbReference>
<dbReference type="GO" id="GO:0016740">
    <property type="term" value="F:transferase activity"/>
    <property type="evidence" value="ECO:0007669"/>
    <property type="project" value="UniProtKB-ARBA"/>
</dbReference>
<dbReference type="InterPro" id="IPR004532">
    <property type="entry name" value="Phe-tRNA-ligase_IIc_bsu_bact"/>
</dbReference>
<dbReference type="InterPro" id="IPR036690">
    <property type="entry name" value="Fdx_antiC-bd_sf"/>
</dbReference>
<dbReference type="PANTHER" id="PTHR10947">
    <property type="entry name" value="PHENYLALANYL-TRNA SYNTHETASE BETA CHAIN AND LEUCINE-RICH REPEAT-CONTAINING PROTEIN 47"/>
    <property type="match status" value="1"/>
</dbReference>
<dbReference type="GO" id="GO:0005524">
    <property type="term" value="F:ATP binding"/>
    <property type="evidence" value="ECO:0007669"/>
    <property type="project" value="UniProtKB-UniRule"/>
</dbReference>
<dbReference type="InterPro" id="IPR012340">
    <property type="entry name" value="NA-bd_OB-fold"/>
</dbReference>
<evidence type="ECO:0000259" key="17">
    <source>
        <dbReference type="PROSITE" id="PS50886"/>
    </source>
</evidence>
<dbReference type="InterPro" id="IPR033714">
    <property type="entry name" value="tRNA_bind_bactPheRS"/>
</dbReference>
<dbReference type="InterPro" id="IPR041616">
    <property type="entry name" value="PheRS_beta_core"/>
</dbReference>
<keyword evidence="5 16" id="KW-0820">tRNA-binding</keyword>
<dbReference type="SMART" id="SM00873">
    <property type="entry name" value="B3_4"/>
    <property type="match status" value="1"/>
</dbReference>
<evidence type="ECO:0000259" key="18">
    <source>
        <dbReference type="PROSITE" id="PS51447"/>
    </source>
</evidence>
<evidence type="ECO:0000256" key="2">
    <source>
        <dbReference type="ARBA" id="ARBA00008653"/>
    </source>
</evidence>
<evidence type="ECO:0000256" key="7">
    <source>
        <dbReference type="ARBA" id="ARBA00022723"/>
    </source>
</evidence>
<evidence type="ECO:0000256" key="12">
    <source>
        <dbReference type="ARBA" id="ARBA00022917"/>
    </source>
</evidence>
<dbReference type="PATRIC" id="fig|87541.4.peg.1506"/>
<dbReference type="InterPro" id="IPR020825">
    <property type="entry name" value="Phe-tRNA_synthase-like_B3/B4"/>
</dbReference>
<evidence type="ECO:0000313" key="21">
    <source>
        <dbReference type="Proteomes" id="UP000070422"/>
    </source>
</evidence>
<comment type="subunit">
    <text evidence="3 15">Tetramer of two alpha and two beta subunits.</text>
</comment>
<keyword evidence="12 15" id="KW-0648">Protein biosynthesis</keyword>
<dbReference type="FunFam" id="3.30.56.10:FF:000002">
    <property type="entry name" value="Phenylalanine--tRNA ligase beta subunit"/>
    <property type="match status" value="1"/>
</dbReference>
<dbReference type="InterPro" id="IPR005147">
    <property type="entry name" value="tRNA_synthase_B5-dom"/>
</dbReference>
<dbReference type="PROSITE" id="PS51483">
    <property type="entry name" value="B5"/>
    <property type="match status" value="1"/>
</dbReference>
<dbReference type="GO" id="GO:0140096">
    <property type="term" value="F:catalytic activity, acting on a protein"/>
    <property type="evidence" value="ECO:0007669"/>
    <property type="project" value="UniProtKB-ARBA"/>
</dbReference>
<dbReference type="InterPro" id="IPR002547">
    <property type="entry name" value="tRNA-bd_dom"/>
</dbReference>
<dbReference type="Pfam" id="PF17759">
    <property type="entry name" value="tRNA_synthFbeta"/>
    <property type="match status" value="1"/>
</dbReference>
<comment type="cofactor">
    <cofactor evidence="15">
        <name>Mg(2+)</name>
        <dbReference type="ChEBI" id="CHEBI:18420"/>
    </cofactor>
    <text evidence="15">Binds 2 magnesium ions per tetramer.</text>
</comment>
<evidence type="ECO:0000256" key="5">
    <source>
        <dbReference type="ARBA" id="ARBA00022555"/>
    </source>
</evidence>
<dbReference type="InterPro" id="IPR009061">
    <property type="entry name" value="DNA-bd_dom_put_sf"/>
</dbReference>
<feature type="binding site" evidence="15">
    <location>
        <position position="461"/>
    </location>
    <ligand>
        <name>Mg(2+)</name>
        <dbReference type="ChEBI" id="CHEBI:18420"/>
        <note>shared with alpha subunit</note>
    </ligand>
</feature>
<dbReference type="PROSITE" id="PS50886">
    <property type="entry name" value="TRBD"/>
    <property type="match status" value="1"/>
</dbReference>
<evidence type="ECO:0000256" key="11">
    <source>
        <dbReference type="ARBA" id="ARBA00022884"/>
    </source>
</evidence>
<dbReference type="Gene3D" id="2.40.50.140">
    <property type="entry name" value="Nucleic acid-binding proteins"/>
    <property type="match status" value="1"/>
</dbReference>
<dbReference type="Gene3D" id="3.50.40.10">
    <property type="entry name" value="Phenylalanyl-trna Synthetase, Chain B, domain 3"/>
    <property type="match status" value="1"/>
</dbReference>
<dbReference type="GO" id="GO:0009328">
    <property type="term" value="C:phenylalanine-tRNA ligase complex"/>
    <property type="evidence" value="ECO:0007669"/>
    <property type="project" value="TreeGrafter"/>
</dbReference>
<keyword evidence="4 15" id="KW-0963">Cytoplasm</keyword>
<comment type="caution">
    <text evidence="20">The sequence shown here is derived from an EMBL/GenBank/DDBJ whole genome shotgun (WGS) entry which is preliminary data.</text>
</comment>
<feature type="binding site" evidence="15">
    <location>
        <position position="471"/>
    </location>
    <ligand>
        <name>Mg(2+)</name>
        <dbReference type="ChEBI" id="CHEBI:18420"/>
        <note>shared with alpha subunit</note>
    </ligand>
</feature>
<dbReference type="GO" id="GO:0000049">
    <property type="term" value="F:tRNA binding"/>
    <property type="evidence" value="ECO:0007669"/>
    <property type="project" value="UniProtKB-UniRule"/>
</dbReference>
<dbReference type="Pfam" id="PF03147">
    <property type="entry name" value="FDX-ACB"/>
    <property type="match status" value="1"/>
</dbReference>
<sequence>MLVSYKWLNEYVDIKDIEVEDLADLMSRTGLEVEGIEQFGKDLKKVVVGHTLKVEDHPDASHLHVCQVDVGEEDPLQIVCGAPNIAENQKVIVALPNSRVAGNIKIKKGKLRGVVSQGMICSLQEIGIPENVVPKAYADGIMVLPEDAPVGEDIKTYLGLEDPILDIDITPNRADALSLRGVAHEVGAIYDRKVTFPTSPEEVEGNLKDEVELKVEDTTLFPEYNAFLVKNVKVQPSPLKIQMRLMKEGIRPINNVVDATNYVLLEYGQPLHAFDYDKLKSKVIAPRLARKGETLVTLDGIERQLTSHDLVITAGDEPVALAGIMGGLETEVDEHTTTVMIEAAQFEGGHIRKTARRLSLHSESSLRNERGVNKATIAEAGAYAARLMEEWAGGHRVPGKVRHSVVDTAPVQVQSDLAYINRMLGMTLTYEEMLECFRKLGFPVEGTAENFTVSVPARRWDIHISADLVEEVARIYGYDKLPSHLPAIPPVNLGLNAWQRFVRQSSRCLEALGFNQVIAYSLTSENKVKVLQSHPHEAVVLDFPMSDDRKLLRTNLLTTLLDIAQYNINRNVKNVQIYEVGRVFYADQIEDGLPKEESHAAGLWTGNISEKGWQEDAIPVDFYAMKGAVEEFLEQMNCLDEMTFQAAHDLPDTHPGRTAIIRIGDKEVGYLAQLHPQTAKAYNLAANTFVFEVNMEAIFALPEKEVVQKPLPKYPSVARDIALVVKEEVTNEEICQMIRQSSKAYLTHIKLFDIYRGKGIEEGYKSMAYQLTYQNPEATLVDDEVNTDFEKIKDGLRDQLSAVIRD</sequence>
<dbReference type="FunFam" id="3.30.70.380:FF:000001">
    <property type="entry name" value="Phenylalanine--tRNA ligase beta subunit"/>
    <property type="match status" value="1"/>
</dbReference>
<evidence type="ECO:0000256" key="14">
    <source>
        <dbReference type="ARBA" id="ARBA00049255"/>
    </source>
</evidence>
<evidence type="ECO:0000256" key="4">
    <source>
        <dbReference type="ARBA" id="ARBA00022490"/>
    </source>
</evidence>
<dbReference type="InterPro" id="IPR005146">
    <property type="entry name" value="B3/B4_tRNA-bd"/>
</dbReference>
<dbReference type="PANTHER" id="PTHR10947:SF0">
    <property type="entry name" value="PHENYLALANINE--TRNA LIGASE BETA SUBUNIT"/>
    <property type="match status" value="1"/>
</dbReference>
<feature type="binding site" evidence="15">
    <location>
        <position position="470"/>
    </location>
    <ligand>
        <name>Mg(2+)</name>
        <dbReference type="ChEBI" id="CHEBI:18420"/>
        <note>shared with alpha subunit</note>
    </ligand>
</feature>
<evidence type="ECO:0000313" key="20">
    <source>
        <dbReference type="EMBL" id="KXB34126.1"/>
    </source>
</evidence>
<dbReference type="Gene3D" id="3.30.930.10">
    <property type="entry name" value="Bira Bifunctional Protein, Domain 2"/>
    <property type="match status" value="1"/>
</dbReference>
<dbReference type="EC" id="6.1.1.20" evidence="15"/>
<dbReference type="SUPFAM" id="SSF55681">
    <property type="entry name" value="Class II aaRS and biotin synthetases"/>
    <property type="match status" value="1"/>
</dbReference>
<dbReference type="InterPro" id="IPR005121">
    <property type="entry name" value="Fdx_antiC-bd"/>
</dbReference>
<dbReference type="Gene3D" id="3.30.56.10">
    <property type="match status" value="2"/>
</dbReference>
<dbReference type="HAMAP" id="MF_00283">
    <property type="entry name" value="Phe_tRNA_synth_beta1"/>
    <property type="match status" value="1"/>
</dbReference>
<keyword evidence="11 16" id="KW-0694">RNA-binding</keyword>
<gene>
    <name evidence="15" type="primary">pheT</name>
    <name evidence="20" type="ORF">HMPREF3187_01519</name>
</gene>
<organism evidence="20 21">
    <name type="scientific">Aerococcus christensenii</name>
    <dbReference type="NCBI Taxonomy" id="87541"/>
    <lineage>
        <taxon>Bacteria</taxon>
        <taxon>Bacillati</taxon>
        <taxon>Bacillota</taxon>
        <taxon>Bacilli</taxon>
        <taxon>Lactobacillales</taxon>
        <taxon>Aerococcaceae</taxon>
        <taxon>Aerococcus</taxon>
    </lineage>
</organism>
<dbReference type="SUPFAM" id="SSF46955">
    <property type="entry name" value="Putative DNA-binding domain"/>
    <property type="match status" value="1"/>
</dbReference>
<keyword evidence="9 15" id="KW-0067">ATP-binding</keyword>
<keyword evidence="13 15" id="KW-0030">Aminoacyl-tRNA synthetase</keyword>
<evidence type="ECO:0000256" key="15">
    <source>
        <dbReference type="HAMAP-Rule" id="MF_00283"/>
    </source>
</evidence>
<dbReference type="InterPro" id="IPR045864">
    <property type="entry name" value="aa-tRNA-synth_II/BPL/LPL"/>
</dbReference>
<dbReference type="CDD" id="cd02796">
    <property type="entry name" value="tRNA_bind_bactPheRS"/>
    <property type="match status" value="1"/>
</dbReference>
<dbReference type="Proteomes" id="UP000070422">
    <property type="component" value="Unassembled WGS sequence"/>
</dbReference>
<keyword evidence="8 15" id="KW-0547">Nucleotide-binding</keyword>
<feature type="domain" description="TRNA-binding" evidence="17">
    <location>
        <begin position="40"/>
        <end position="155"/>
    </location>
</feature>
<evidence type="ECO:0000256" key="8">
    <source>
        <dbReference type="ARBA" id="ARBA00022741"/>
    </source>
</evidence>
<dbReference type="Pfam" id="PF03483">
    <property type="entry name" value="B3_4"/>
    <property type="match status" value="1"/>
</dbReference>
<dbReference type="OrthoDB" id="9805455at2"/>
<dbReference type="Pfam" id="PF03484">
    <property type="entry name" value="B5"/>
    <property type="match status" value="1"/>
</dbReference>
<dbReference type="Gene3D" id="3.30.70.380">
    <property type="entry name" value="Ferrodoxin-fold anticodon-binding domain"/>
    <property type="match status" value="1"/>
</dbReference>
<evidence type="ECO:0000256" key="1">
    <source>
        <dbReference type="ARBA" id="ARBA00004496"/>
    </source>
</evidence>
<dbReference type="SUPFAM" id="SSF50249">
    <property type="entry name" value="Nucleic acid-binding proteins"/>
    <property type="match status" value="1"/>
</dbReference>
<keyword evidence="6 15" id="KW-0436">Ligase</keyword>
<name>A0A133XT74_9LACT</name>
<dbReference type="SUPFAM" id="SSF54991">
    <property type="entry name" value="Anticodon-binding domain of PheRS"/>
    <property type="match status" value="1"/>
</dbReference>
<dbReference type="RefSeq" id="WP_060937208.1">
    <property type="nucleotide sequence ID" value="NZ_JASOZP010000006.1"/>
</dbReference>
<dbReference type="SMART" id="SM00874">
    <property type="entry name" value="B5"/>
    <property type="match status" value="1"/>
</dbReference>
<reference evidence="20 21" key="1">
    <citation type="submission" date="2016-01" db="EMBL/GenBank/DDBJ databases">
        <authorList>
            <person name="Oliw E.H."/>
        </authorList>
    </citation>
    <scope>NUCLEOTIDE SEQUENCE [LARGE SCALE GENOMIC DNA]</scope>
    <source>
        <strain evidence="20 21">KA00635</strain>
    </source>
</reference>
<dbReference type="Pfam" id="PF01588">
    <property type="entry name" value="tRNA_bind"/>
    <property type="match status" value="1"/>
</dbReference>
<dbReference type="NCBIfam" id="TIGR00472">
    <property type="entry name" value="pheT_bact"/>
    <property type="match status" value="1"/>
</dbReference>
<evidence type="ECO:0000256" key="10">
    <source>
        <dbReference type="ARBA" id="ARBA00022842"/>
    </source>
</evidence>
<dbReference type="EMBL" id="LSCQ01000084">
    <property type="protein sequence ID" value="KXB34126.1"/>
    <property type="molecule type" value="Genomic_DNA"/>
</dbReference>
<evidence type="ECO:0000256" key="3">
    <source>
        <dbReference type="ARBA" id="ARBA00011209"/>
    </source>
</evidence>
<dbReference type="GO" id="GO:0006432">
    <property type="term" value="P:phenylalanyl-tRNA aminoacylation"/>
    <property type="evidence" value="ECO:0007669"/>
    <property type="project" value="UniProtKB-UniRule"/>
</dbReference>
<evidence type="ECO:0000259" key="19">
    <source>
        <dbReference type="PROSITE" id="PS51483"/>
    </source>
</evidence>
<dbReference type="STRING" id="87541.AWM71_05355"/>
<feature type="domain" description="B5" evidence="19">
    <location>
        <begin position="408"/>
        <end position="483"/>
    </location>
</feature>
<evidence type="ECO:0000256" key="9">
    <source>
        <dbReference type="ARBA" id="ARBA00022840"/>
    </source>
</evidence>
<comment type="similarity">
    <text evidence="2 15">Belongs to the phenylalanyl-tRNA synthetase beta subunit family. Type 1 subfamily.</text>
</comment>
<feature type="domain" description="FDX-ACB" evidence="18">
    <location>
        <begin position="712"/>
        <end position="805"/>
    </location>
</feature>
<dbReference type="AlphaFoldDB" id="A0A133XT74"/>
<evidence type="ECO:0000256" key="6">
    <source>
        <dbReference type="ARBA" id="ARBA00022598"/>
    </source>
</evidence>
<protein>
    <recommendedName>
        <fullName evidence="15">Phenylalanine--tRNA ligase beta subunit</fullName>
        <ecNumber evidence="15">6.1.1.20</ecNumber>
    </recommendedName>
    <alternativeName>
        <fullName evidence="15">Phenylalanyl-tRNA synthetase beta subunit</fullName>
        <shortName evidence="15">PheRS</shortName>
    </alternativeName>
</protein>
<feature type="binding site" evidence="15">
    <location>
        <position position="467"/>
    </location>
    <ligand>
        <name>Mg(2+)</name>
        <dbReference type="ChEBI" id="CHEBI:18420"/>
        <note>shared with alpha subunit</note>
    </ligand>
</feature>
<keyword evidence="10 15" id="KW-0460">Magnesium</keyword>
<comment type="subcellular location">
    <subcellularLocation>
        <location evidence="1 15">Cytoplasm</location>
    </subcellularLocation>
</comment>
<dbReference type="GO" id="GO:0004826">
    <property type="term" value="F:phenylalanine-tRNA ligase activity"/>
    <property type="evidence" value="ECO:0007669"/>
    <property type="project" value="UniProtKB-UniRule"/>
</dbReference>
<dbReference type="CDD" id="cd00769">
    <property type="entry name" value="PheRS_beta_core"/>
    <property type="match status" value="1"/>
</dbReference>